<dbReference type="GO" id="GO:0007624">
    <property type="term" value="P:ultradian rhythm"/>
    <property type="evidence" value="ECO:0007669"/>
    <property type="project" value="InterPro"/>
</dbReference>
<dbReference type="GO" id="GO:0009897">
    <property type="term" value="C:external side of plasma membrane"/>
    <property type="evidence" value="ECO:0007669"/>
    <property type="project" value="InterPro"/>
</dbReference>
<dbReference type="GO" id="GO:0003723">
    <property type="term" value="F:RNA binding"/>
    <property type="evidence" value="ECO:0007669"/>
    <property type="project" value="UniProtKB-UniRule"/>
</dbReference>
<keyword evidence="1 2" id="KW-0694">RNA-binding</keyword>
<evidence type="ECO:0000313" key="4">
    <source>
        <dbReference type="EMBL" id="KAG8198428.1"/>
    </source>
</evidence>
<protein>
    <recommendedName>
        <fullName evidence="3">RRM domain-containing protein</fullName>
    </recommendedName>
</protein>
<dbReference type="Pfam" id="PF00076">
    <property type="entry name" value="RRM_1"/>
    <property type="match status" value="1"/>
</dbReference>
<dbReference type="Gene3D" id="3.30.70.330">
    <property type="match status" value="1"/>
</dbReference>
<dbReference type="PANTHER" id="PTHR16001:SF4">
    <property type="entry name" value="ECTO-NOX DISULFIDE-THIOL EXCHANGER 1-LIKE PROTEIN"/>
    <property type="match status" value="1"/>
</dbReference>
<keyword evidence="5" id="KW-1185">Reference proteome</keyword>
<dbReference type="PANTHER" id="PTHR16001">
    <property type="entry name" value="ECTO-NOX DISULFIDE-THIOL EXCHANGER"/>
    <property type="match status" value="1"/>
</dbReference>
<dbReference type="AlphaFoldDB" id="A0AAV6VQP9"/>
<comment type="caution">
    <text evidence="4">The sequence shown here is derived from an EMBL/GenBank/DDBJ whole genome shotgun (WGS) entry which is preliminary data.</text>
</comment>
<dbReference type="SMART" id="SM00360">
    <property type="entry name" value="RRM"/>
    <property type="match status" value="1"/>
</dbReference>
<evidence type="ECO:0000256" key="1">
    <source>
        <dbReference type="ARBA" id="ARBA00022884"/>
    </source>
</evidence>
<sequence length="147" mass="16998">MIYGWDALLMMNNVMVRPRVTKTFPNCTLVPPPPAAPAPTRRPRPNGCKTVFVGLLPEKITEEIIKEVFSDCGEISAVKMSEKNNYCHIRFASEDMVDSAMYFSGYRLKIENKDDPAYNSRIHVDYGISRDDQLEYECRRRNLSWEE</sequence>
<accession>A0AAV6VQP9</accession>
<dbReference type="Proteomes" id="UP000827092">
    <property type="component" value="Unassembled WGS sequence"/>
</dbReference>
<name>A0AAV6VQP9_9ARAC</name>
<feature type="domain" description="RRM" evidence="3">
    <location>
        <begin position="49"/>
        <end position="129"/>
    </location>
</feature>
<dbReference type="InterPro" id="IPR038876">
    <property type="entry name" value="ENOX"/>
</dbReference>
<organism evidence="4 5">
    <name type="scientific">Oedothorax gibbosus</name>
    <dbReference type="NCBI Taxonomy" id="931172"/>
    <lineage>
        <taxon>Eukaryota</taxon>
        <taxon>Metazoa</taxon>
        <taxon>Ecdysozoa</taxon>
        <taxon>Arthropoda</taxon>
        <taxon>Chelicerata</taxon>
        <taxon>Arachnida</taxon>
        <taxon>Araneae</taxon>
        <taxon>Araneomorphae</taxon>
        <taxon>Entelegynae</taxon>
        <taxon>Araneoidea</taxon>
        <taxon>Linyphiidae</taxon>
        <taxon>Erigoninae</taxon>
        <taxon>Oedothorax</taxon>
    </lineage>
</organism>
<dbReference type="PROSITE" id="PS50102">
    <property type="entry name" value="RRM"/>
    <property type="match status" value="1"/>
</dbReference>
<evidence type="ECO:0000256" key="2">
    <source>
        <dbReference type="PROSITE-ProRule" id="PRU00176"/>
    </source>
</evidence>
<dbReference type="GO" id="GO:0016491">
    <property type="term" value="F:oxidoreductase activity"/>
    <property type="evidence" value="ECO:0007669"/>
    <property type="project" value="InterPro"/>
</dbReference>
<evidence type="ECO:0000313" key="5">
    <source>
        <dbReference type="Proteomes" id="UP000827092"/>
    </source>
</evidence>
<dbReference type="InterPro" id="IPR035979">
    <property type="entry name" value="RBD_domain_sf"/>
</dbReference>
<proteinExistence type="predicted"/>
<evidence type="ECO:0000259" key="3">
    <source>
        <dbReference type="PROSITE" id="PS50102"/>
    </source>
</evidence>
<reference evidence="4 5" key="1">
    <citation type="journal article" date="2022" name="Nat. Ecol. Evol.">
        <title>A masculinizing supergene underlies an exaggerated male reproductive morph in a spider.</title>
        <authorList>
            <person name="Hendrickx F."/>
            <person name="De Corte Z."/>
            <person name="Sonet G."/>
            <person name="Van Belleghem S.M."/>
            <person name="Kostlbacher S."/>
            <person name="Vangestel C."/>
        </authorList>
    </citation>
    <scope>NUCLEOTIDE SEQUENCE [LARGE SCALE GENOMIC DNA]</scope>
    <source>
        <strain evidence="4">W744_W776</strain>
    </source>
</reference>
<dbReference type="InterPro" id="IPR012677">
    <property type="entry name" value="Nucleotide-bd_a/b_plait_sf"/>
</dbReference>
<dbReference type="SUPFAM" id="SSF54928">
    <property type="entry name" value="RNA-binding domain, RBD"/>
    <property type="match status" value="1"/>
</dbReference>
<dbReference type="EMBL" id="JAFNEN010000040">
    <property type="protein sequence ID" value="KAG8198428.1"/>
    <property type="molecule type" value="Genomic_DNA"/>
</dbReference>
<gene>
    <name evidence="4" type="ORF">JTE90_022166</name>
</gene>
<dbReference type="InterPro" id="IPR000504">
    <property type="entry name" value="RRM_dom"/>
</dbReference>